<evidence type="ECO:0000259" key="6">
    <source>
        <dbReference type="Pfam" id="PF06271"/>
    </source>
</evidence>
<dbReference type="EMBL" id="CP119311">
    <property type="protein sequence ID" value="WEK33446.1"/>
    <property type="molecule type" value="Genomic_DNA"/>
</dbReference>
<keyword evidence="2 5" id="KW-0812">Transmembrane</keyword>
<dbReference type="PANTHER" id="PTHR38480">
    <property type="entry name" value="SLR0254 PROTEIN"/>
    <property type="match status" value="1"/>
</dbReference>
<proteinExistence type="predicted"/>
<feature type="domain" description="RDD" evidence="6">
    <location>
        <begin position="17"/>
        <end position="155"/>
    </location>
</feature>
<gene>
    <name evidence="7" type="ORF">P0Y53_13220</name>
</gene>
<comment type="subcellular location">
    <subcellularLocation>
        <location evidence="1">Membrane</location>
        <topology evidence="1">Multi-pass membrane protein</topology>
    </subcellularLocation>
</comment>
<keyword evidence="4 5" id="KW-0472">Membrane</keyword>
<feature type="transmembrane region" description="Helical" evidence="5">
    <location>
        <begin position="24"/>
        <end position="46"/>
    </location>
</feature>
<feature type="transmembrane region" description="Helical" evidence="5">
    <location>
        <begin position="105"/>
        <end position="122"/>
    </location>
</feature>
<name>A0AAJ5WKA7_9BACT</name>
<evidence type="ECO:0000256" key="4">
    <source>
        <dbReference type="ARBA" id="ARBA00023136"/>
    </source>
</evidence>
<dbReference type="Pfam" id="PF06271">
    <property type="entry name" value="RDD"/>
    <property type="match status" value="1"/>
</dbReference>
<keyword evidence="3 5" id="KW-1133">Transmembrane helix</keyword>
<dbReference type="GO" id="GO:0016020">
    <property type="term" value="C:membrane"/>
    <property type="evidence" value="ECO:0007669"/>
    <property type="project" value="UniProtKB-SubCell"/>
</dbReference>
<organism evidence="7 8">
    <name type="scientific">Candidatus Pseudobacter hemicellulosilyticus</name>
    <dbReference type="NCBI Taxonomy" id="3121375"/>
    <lineage>
        <taxon>Bacteria</taxon>
        <taxon>Pseudomonadati</taxon>
        <taxon>Bacteroidota</taxon>
        <taxon>Chitinophagia</taxon>
        <taxon>Chitinophagales</taxon>
        <taxon>Chitinophagaceae</taxon>
        <taxon>Pseudobacter</taxon>
    </lineage>
</organism>
<dbReference type="InterPro" id="IPR010432">
    <property type="entry name" value="RDD"/>
</dbReference>
<accession>A0AAJ5WKA7</accession>
<dbReference type="Proteomes" id="UP001220610">
    <property type="component" value="Chromosome"/>
</dbReference>
<dbReference type="AlphaFoldDB" id="A0AAJ5WKA7"/>
<evidence type="ECO:0000313" key="7">
    <source>
        <dbReference type="EMBL" id="WEK33446.1"/>
    </source>
</evidence>
<evidence type="ECO:0000313" key="8">
    <source>
        <dbReference type="Proteomes" id="UP001220610"/>
    </source>
</evidence>
<protein>
    <submittedName>
        <fullName evidence="7">RDD family protein</fullName>
    </submittedName>
</protein>
<evidence type="ECO:0000256" key="2">
    <source>
        <dbReference type="ARBA" id="ARBA00022692"/>
    </source>
</evidence>
<evidence type="ECO:0000256" key="3">
    <source>
        <dbReference type="ARBA" id="ARBA00022989"/>
    </source>
</evidence>
<reference evidence="7" key="1">
    <citation type="submission" date="2023-03" db="EMBL/GenBank/DDBJ databases">
        <title>Andean soil-derived lignocellulolytic bacterial consortium as a source of novel taxa and putative plastic-active enzymes.</title>
        <authorList>
            <person name="Diaz-Garcia L."/>
            <person name="Chuvochina M."/>
            <person name="Feuerriegel G."/>
            <person name="Bunk B."/>
            <person name="Sproer C."/>
            <person name="Streit W.R."/>
            <person name="Rodriguez L.M."/>
            <person name="Overmann J."/>
            <person name="Jimenez D.J."/>
        </authorList>
    </citation>
    <scope>NUCLEOTIDE SEQUENCE</scope>
    <source>
        <strain evidence="7">MAG 7</strain>
    </source>
</reference>
<sequence>MLVKLDTGFNIEVEFPVAPFHLRLIAWFIDGVICTLYMILMNVLVLQTPGSWEWKTVLVSLPSLFYHLVCEIMLNGQSVGKLAMGIKVIAADGGHPSIGQYLIRWVFRLIDFPIWIFAFIGYEAWPWWTFPLLFAGLASVIISPRSQRIGDLLAGTLIIDVRARNTWQNTVFTEVEDSYKPTYPQVMQLSDRDINTLKSIIESIRRKGDPYLALRIADRIKSKLRIQSEQDSFEFLQALLKDYNYYSTH</sequence>
<dbReference type="PANTHER" id="PTHR38480:SF1">
    <property type="entry name" value="SLR0254 PROTEIN"/>
    <property type="match status" value="1"/>
</dbReference>
<evidence type="ECO:0000256" key="1">
    <source>
        <dbReference type="ARBA" id="ARBA00004141"/>
    </source>
</evidence>
<evidence type="ECO:0000256" key="5">
    <source>
        <dbReference type="SAM" id="Phobius"/>
    </source>
</evidence>